<dbReference type="AlphaFoldDB" id="A0A0K8PA28"/>
<proteinExistence type="inferred from homology"/>
<evidence type="ECO:0000259" key="10">
    <source>
        <dbReference type="Pfam" id="PF02880"/>
    </source>
</evidence>
<dbReference type="InterPro" id="IPR005846">
    <property type="entry name" value="A-D-PHexomutase_a/b/a-III"/>
</dbReference>
<dbReference type="EMBL" id="DF968179">
    <property type="protein sequence ID" value="GAP39369.1"/>
    <property type="molecule type" value="Genomic_DNA"/>
</dbReference>
<feature type="domain" description="Alpha-D-phosphohexomutase alpha/beta/alpha" evidence="10">
    <location>
        <begin position="280"/>
        <end position="390"/>
    </location>
</feature>
<evidence type="ECO:0000256" key="4">
    <source>
        <dbReference type="ARBA" id="ARBA00022723"/>
    </source>
</evidence>
<organism evidence="11">
    <name type="scientific">Flexilinea flocculi</name>
    <dbReference type="NCBI Taxonomy" id="1678840"/>
    <lineage>
        <taxon>Bacteria</taxon>
        <taxon>Bacillati</taxon>
        <taxon>Chloroflexota</taxon>
        <taxon>Anaerolineae</taxon>
        <taxon>Anaerolineales</taxon>
        <taxon>Anaerolineaceae</taxon>
        <taxon>Flexilinea</taxon>
    </lineage>
</organism>
<dbReference type="GO" id="GO:0005975">
    <property type="term" value="P:carbohydrate metabolic process"/>
    <property type="evidence" value="ECO:0007669"/>
    <property type="project" value="InterPro"/>
</dbReference>
<dbReference type="Pfam" id="PF02878">
    <property type="entry name" value="PGM_PMM_I"/>
    <property type="match status" value="1"/>
</dbReference>
<evidence type="ECO:0000259" key="8">
    <source>
        <dbReference type="Pfam" id="PF02878"/>
    </source>
</evidence>
<evidence type="ECO:0000256" key="6">
    <source>
        <dbReference type="ARBA" id="ARBA00023235"/>
    </source>
</evidence>
<dbReference type="InterPro" id="IPR005844">
    <property type="entry name" value="A-D-PHexomutase_a/b/a-I"/>
</dbReference>
<dbReference type="GO" id="GO:0046872">
    <property type="term" value="F:metal ion binding"/>
    <property type="evidence" value="ECO:0007669"/>
    <property type="project" value="UniProtKB-KW"/>
</dbReference>
<protein>
    <submittedName>
        <fullName evidence="11">Phosphomannomutase</fullName>
    </submittedName>
</protein>
<comment type="cofactor">
    <cofactor evidence="1">
        <name>Mg(2+)</name>
        <dbReference type="ChEBI" id="CHEBI:18420"/>
    </cofactor>
</comment>
<dbReference type="InterPro" id="IPR005845">
    <property type="entry name" value="A-D-PHexomutase_a/b/a-II"/>
</dbReference>
<evidence type="ECO:0000259" key="7">
    <source>
        <dbReference type="Pfam" id="PF00408"/>
    </source>
</evidence>
<dbReference type="InterPro" id="IPR036900">
    <property type="entry name" value="A-D-PHexomutase_C_sf"/>
</dbReference>
<reference evidence="11" key="1">
    <citation type="journal article" date="2015" name="Genome Announc.">
        <title>Draft Genome Sequence of Anaerolineae Strain TC1, a Novel Isolate from a Methanogenic Wastewater Treatment System.</title>
        <authorList>
            <person name="Matsuura N."/>
            <person name="Tourlousse D.M."/>
            <person name="Sun L."/>
            <person name="Toyonaga M."/>
            <person name="Kuroda K."/>
            <person name="Ohashi A."/>
            <person name="Cruz R."/>
            <person name="Yamaguchi T."/>
            <person name="Sekiguchi Y."/>
        </authorList>
    </citation>
    <scope>NUCLEOTIDE SEQUENCE [LARGE SCALE GENOMIC DNA]</scope>
    <source>
        <strain evidence="11">TC1</strain>
    </source>
</reference>
<dbReference type="GO" id="GO:0008973">
    <property type="term" value="F:phosphopentomutase activity"/>
    <property type="evidence" value="ECO:0007669"/>
    <property type="project" value="TreeGrafter"/>
</dbReference>
<dbReference type="Pfam" id="PF00408">
    <property type="entry name" value="PGM_PMM_IV"/>
    <property type="match status" value="1"/>
</dbReference>
<dbReference type="Gene3D" id="3.30.310.50">
    <property type="entry name" value="Alpha-D-phosphohexomutase, C-terminal domain"/>
    <property type="match status" value="1"/>
</dbReference>
<keyword evidence="5" id="KW-0460">Magnesium</keyword>
<dbReference type="Pfam" id="PF02879">
    <property type="entry name" value="PGM_PMM_II"/>
    <property type="match status" value="1"/>
</dbReference>
<evidence type="ECO:0000256" key="5">
    <source>
        <dbReference type="ARBA" id="ARBA00022842"/>
    </source>
</evidence>
<evidence type="ECO:0000256" key="3">
    <source>
        <dbReference type="ARBA" id="ARBA00022553"/>
    </source>
</evidence>
<dbReference type="OrthoDB" id="9806956at2"/>
<dbReference type="CDD" id="cd05800">
    <property type="entry name" value="PGM_like2"/>
    <property type="match status" value="1"/>
</dbReference>
<dbReference type="InterPro" id="IPR005841">
    <property type="entry name" value="Alpha-D-phosphohexomutase_SF"/>
</dbReference>
<evidence type="ECO:0000313" key="12">
    <source>
        <dbReference type="Proteomes" id="UP000053370"/>
    </source>
</evidence>
<dbReference type="Gene3D" id="3.40.120.10">
    <property type="entry name" value="Alpha-D-Glucose-1,6-Bisphosphate, subunit A, domain 3"/>
    <property type="match status" value="3"/>
</dbReference>
<feature type="domain" description="Alpha-D-phosphohexomutase alpha/beta/alpha" evidence="9">
    <location>
        <begin position="175"/>
        <end position="276"/>
    </location>
</feature>
<keyword evidence="6" id="KW-0413">Isomerase</keyword>
<gene>
    <name evidence="11" type="ORF">ATC1_11299</name>
</gene>
<dbReference type="Proteomes" id="UP000053370">
    <property type="component" value="Unassembled WGS sequence"/>
</dbReference>
<comment type="similarity">
    <text evidence="2">Belongs to the phosphohexose mutase family.</text>
</comment>
<feature type="domain" description="Alpha-D-phosphohexomutase C-terminal" evidence="7">
    <location>
        <begin position="438"/>
        <end position="475"/>
    </location>
</feature>
<dbReference type="SUPFAM" id="SSF53738">
    <property type="entry name" value="Phosphoglucomutase, first 3 domains"/>
    <property type="match status" value="2"/>
</dbReference>
<dbReference type="STRING" id="1678840.ATC1_11299"/>
<keyword evidence="3" id="KW-0597">Phosphoprotein</keyword>
<accession>A0A0K8PA28</accession>
<dbReference type="PRINTS" id="PR00509">
    <property type="entry name" value="PGMPMM"/>
</dbReference>
<keyword evidence="12" id="KW-1185">Reference proteome</keyword>
<dbReference type="InterPro" id="IPR016055">
    <property type="entry name" value="A-D-PHexomutase_a/b/a-I/II/III"/>
</dbReference>
<dbReference type="InterPro" id="IPR005843">
    <property type="entry name" value="A-D-PHexomutase_C"/>
</dbReference>
<dbReference type="PATRIC" id="fig|1678840.3.peg.353"/>
<keyword evidence="4" id="KW-0479">Metal-binding</keyword>
<sequence>MAINFGTDGWRAVISDTFTFENLRVVSQAIANAVSSSSWEELSKVDQIPNKDRIVIGYDTRFLSDRYAKEVARILAANGFKVFISQSCAPTPAISYAVKFYGAIAGVMITASHNAPRYNGVKLKAAYGGSALPEQCTLVEVFLNDNETQGRGPNLMDYDKAREIGLISTFNPILEYGNHIRKLIDFDIIADAKDLRVVVDSMYGSGRGVIKNLLQGTGVEVNEIRGEMNPGFGGIHPEPINRNLGALASAIASGLGNLGLATDGDADRTGAMDERGNFVDPHKIMALSIKYLHEKKGLDGALVRTVSTTRMIDRLGKKYGLPVFETPVGFNHISDHMMERDVLIGGEESGGISFKGHIPEGDGIIMGLLITEMVAASHATLGELVDELLADVGPAFYDRTDLRLKKPVAKKEMIKYLIDNAPASIGGEKIAEISTLDGVKYIMADDSWLLIRPSGTEPVLRVYAEGRTHQMVKELLGYGNQVAENVS</sequence>
<evidence type="ECO:0000313" key="11">
    <source>
        <dbReference type="EMBL" id="GAP39369.1"/>
    </source>
</evidence>
<dbReference type="RefSeq" id="WP_062277550.1">
    <property type="nucleotide sequence ID" value="NZ_DF968179.1"/>
</dbReference>
<feature type="domain" description="Alpha-D-phosphohexomutase alpha/beta/alpha" evidence="8">
    <location>
        <begin position="4"/>
        <end position="144"/>
    </location>
</feature>
<evidence type="ECO:0000256" key="2">
    <source>
        <dbReference type="ARBA" id="ARBA00010231"/>
    </source>
</evidence>
<evidence type="ECO:0000259" key="9">
    <source>
        <dbReference type="Pfam" id="PF02879"/>
    </source>
</evidence>
<dbReference type="Pfam" id="PF02880">
    <property type="entry name" value="PGM_PMM_III"/>
    <property type="match status" value="1"/>
</dbReference>
<dbReference type="PANTHER" id="PTHR45745">
    <property type="entry name" value="PHOSPHOMANNOMUTASE 45A"/>
    <property type="match status" value="1"/>
</dbReference>
<dbReference type="SUPFAM" id="SSF55957">
    <property type="entry name" value="Phosphoglucomutase, C-terminal domain"/>
    <property type="match status" value="1"/>
</dbReference>
<evidence type="ECO:0000256" key="1">
    <source>
        <dbReference type="ARBA" id="ARBA00001946"/>
    </source>
</evidence>
<name>A0A0K8PA28_9CHLR</name>
<dbReference type="GO" id="GO:0006166">
    <property type="term" value="P:purine ribonucleoside salvage"/>
    <property type="evidence" value="ECO:0007669"/>
    <property type="project" value="TreeGrafter"/>
</dbReference>
<dbReference type="PANTHER" id="PTHR45745:SF1">
    <property type="entry name" value="PHOSPHOGLUCOMUTASE 2B-RELATED"/>
    <property type="match status" value="1"/>
</dbReference>